<gene>
    <name evidence="3" type="ORF">R3P38DRAFT_2803052</name>
</gene>
<accession>A0AAV9ZUS7</accession>
<evidence type="ECO:0000256" key="1">
    <source>
        <dbReference type="SAM" id="MobiDB-lite"/>
    </source>
</evidence>
<keyword evidence="4" id="KW-1185">Reference proteome</keyword>
<feature type="domain" description="Bacteriophage T5 Orf172 DNA-binding" evidence="2">
    <location>
        <begin position="509"/>
        <end position="586"/>
    </location>
</feature>
<evidence type="ECO:0000313" key="3">
    <source>
        <dbReference type="EMBL" id="KAK6992237.1"/>
    </source>
</evidence>
<protein>
    <recommendedName>
        <fullName evidence="2">Bacteriophage T5 Orf172 DNA-binding domain-containing protein</fullName>
    </recommendedName>
</protein>
<organism evidence="3 4">
    <name type="scientific">Favolaschia claudopus</name>
    <dbReference type="NCBI Taxonomy" id="2862362"/>
    <lineage>
        <taxon>Eukaryota</taxon>
        <taxon>Fungi</taxon>
        <taxon>Dikarya</taxon>
        <taxon>Basidiomycota</taxon>
        <taxon>Agaricomycotina</taxon>
        <taxon>Agaricomycetes</taxon>
        <taxon>Agaricomycetidae</taxon>
        <taxon>Agaricales</taxon>
        <taxon>Marasmiineae</taxon>
        <taxon>Mycenaceae</taxon>
        <taxon>Favolaschia</taxon>
    </lineage>
</organism>
<evidence type="ECO:0000259" key="2">
    <source>
        <dbReference type="Pfam" id="PF10544"/>
    </source>
</evidence>
<dbReference type="InterPro" id="IPR018306">
    <property type="entry name" value="Phage_T5_Orf172_DNA-bd"/>
</dbReference>
<dbReference type="Proteomes" id="UP001362999">
    <property type="component" value="Unassembled WGS sequence"/>
</dbReference>
<feature type="compositionally biased region" description="Polar residues" evidence="1">
    <location>
        <begin position="139"/>
        <end position="148"/>
    </location>
</feature>
<name>A0AAV9ZUS7_9AGAR</name>
<proteinExistence type="predicted"/>
<comment type="caution">
    <text evidence="3">The sequence shown here is derived from an EMBL/GenBank/DDBJ whole genome shotgun (WGS) entry which is preliminary data.</text>
</comment>
<dbReference type="AlphaFoldDB" id="A0AAV9ZUS7"/>
<feature type="region of interest" description="Disordered" evidence="1">
    <location>
        <begin position="1"/>
        <end position="35"/>
    </location>
</feature>
<reference evidence="3 4" key="1">
    <citation type="journal article" date="2024" name="J Genomics">
        <title>Draft genome sequencing and assembly of Favolaschia claudopus CIRM-BRFM 2984 isolated from oak limbs.</title>
        <authorList>
            <person name="Navarro D."/>
            <person name="Drula E."/>
            <person name="Chaduli D."/>
            <person name="Cazenave R."/>
            <person name="Ahrendt S."/>
            <person name="Wang J."/>
            <person name="Lipzen A."/>
            <person name="Daum C."/>
            <person name="Barry K."/>
            <person name="Grigoriev I.V."/>
            <person name="Favel A."/>
            <person name="Rosso M.N."/>
            <person name="Martin F."/>
        </authorList>
    </citation>
    <scope>NUCLEOTIDE SEQUENCE [LARGE SCALE GENOMIC DNA]</scope>
    <source>
        <strain evidence="3 4">CIRM-BRFM 2984</strain>
    </source>
</reference>
<evidence type="ECO:0000313" key="4">
    <source>
        <dbReference type="Proteomes" id="UP001362999"/>
    </source>
</evidence>
<sequence>MKGRRRGQSRYSARRKRLYSSLRSRSSADAETEDTGYVGGVGSLLKLVDDRKAVIGRRSVGEDSIERGQTRPCALIRLKRVRKHVEKNKEAFQCDTPAERCERECGSENGYVPAGGAPSTDIAANLDPENRGAPESPSRETTQPTSLGPPNVLPRVRESRFFLPSIQGGNREGVGKRVKMEGKGLSSESKPLKLGKSYPPAMLSTSSTIDLVFCVETLLDEFWPSLKRTWAAKTHELHLLTRTYRAQPNRFHSLQFLLMAEGGEVWVRALAQRREDVGEVAAERVEGCGGGGGGGGYRRCRQRAALTRVYHSYRGRPMLLGFSVASYVAASKWRGVGVSDSWVVVQVRRKEEERVVRADRGGHNSRMNWRHLCWNAYGKSKARSVFVVRVVVYGVRVFGVRRYSHPRRDLRGEGGVVLGVERGTENMGKGGGGKEDVVDRVKTRHNKPPHPFPDPLLPHPLVSMARSTRRIRCRIPWFRKHNFLLQCDPYFESRGGIYALEENMVDPITGVWLGTRVKFGSTNNLRRRQREYRFCGRLRWRYLWLSDCIRVTEAIIHCRLRQRGLSVRPFLCTCGRRHREFFIGIVGKFQMRQAVETVLTDTLQPIIRIGYIYDSAKQRRYKR</sequence>
<feature type="region of interest" description="Disordered" evidence="1">
    <location>
        <begin position="110"/>
        <end position="153"/>
    </location>
</feature>
<dbReference type="EMBL" id="JAWWNJ010000112">
    <property type="protein sequence ID" value="KAK6992237.1"/>
    <property type="molecule type" value="Genomic_DNA"/>
</dbReference>
<dbReference type="Pfam" id="PF10544">
    <property type="entry name" value="T5orf172"/>
    <property type="match status" value="1"/>
</dbReference>
<feature type="compositionally biased region" description="Basic residues" evidence="1">
    <location>
        <begin position="1"/>
        <end position="18"/>
    </location>
</feature>